<comment type="caution">
    <text evidence="2">The sequence shown here is derived from an EMBL/GenBank/DDBJ whole genome shotgun (WGS) entry which is preliminary data.</text>
</comment>
<feature type="non-terminal residue" evidence="2">
    <location>
        <position position="1"/>
    </location>
</feature>
<evidence type="ECO:0000259" key="1">
    <source>
        <dbReference type="PROSITE" id="PS50181"/>
    </source>
</evidence>
<dbReference type="PROSITE" id="PS50181">
    <property type="entry name" value="FBOX"/>
    <property type="match status" value="1"/>
</dbReference>
<dbReference type="Pfam" id="PF00646">
    <property type="entry name" value="F-box"/>
    <property type="match status" value="1"/>
</dbReference>
<dbReference type="Proteomes" id="UP001328107">
    <property type="component" value="Unassembled WGS sequence"/>
</dbReference>
<name>A0AAN5CTF0_9BILA</name>
<evidence type="ECO:0000313" key="2">
    <source>
        <dbReference type="EMBL" id="GMR50210.1"/>
    </source>
</evidence>
<dbReference type="InterPro" id="IPR001810">
    <property type="entry name" value="F-box_dom"/>
</dbReference>
<gene>
    <name evidence="2" type="ORF">PMAYCL1PPCAC_20405</name>
</gene>
<organism evidence="2 3">
    <name type="scientific">Pristionchus mayeri</name>
    <dbReference type="NCBI Taxonomy" id="1317129"/>
    <lineage>
        <taxon>Eukaryota</taxon>
        <taxon>Metazoa</taxon>
        <taxon>Ecdysozoa</taxon>
        <taxon>Nematoda</taxon>
        <taxon>Chromadorea</taxon>
        <taxon>Rhabditida</taxon>
        <taxon>Rhabditina</taxon>
        <taxon>Diplogasteromorpha</taxon>
        <taxon>Diplogasteroidea</taxon>
        <taxon>Neodiplogasteridae</taxon>
        <taxon>Pristionchus</taxon>
    </lineage>
</organism>
<keyword evidence="3" id="KW-1185">Reference proteome</keyword>
<dbReference type="EMBL" id="BTRK01000004">
    <property type="protein sequence ID" value="GMR50210.1"/>
    <property type="molecule type" value="Genomic_DNA"/>
</dbReference>
<feature type="domain" description="F-box" evidence="1">
    <location>
        <begin position="52"/>
        <end position="79"/>
    </location>
</feature>
<evidence type="ECO:0000313" key="3">
    <source>
        <dbReference type="Proteomes" id="UP001328107"/>
    </source>
</evidence>
<dbReference type="SUPFAM" id="SSF81383">
    <property type="entry name" value="F-box domain"/>
    <property type="match status" value="1"/>
</dbReference>
<dbReference type="InterPro" id="IPR036047">
    <property type="entry name" value="F-box-like_dom_sf"/>
</dbReference>
<dbReference type="AlphaFoldDB" id="A0AAN5CTF0"/>
<protein>
    <recommendedName>
        <fullName evidence="1">F-box domain-containing protein</fullName>
    </recommendedName>
</protein>
<accession>A0AAN5CTF0</accession>
<proteinExistence type="predicted"/>
<dbReference type="CDD" id="cd09917">
    <property type="entry name" value="F-box_SF"/>
    <property type="match status" value="1"/>
</dbReference>
<reference evidence="3" key="1">
    <citation type="submission" date="2022-10" db="EMBL/GenBank/DDBJ databases">
        <title>Genome assembly of Pristionchus species.</title>
        <authorList>
            <person name="Yoshida K."/>
            <person name="Sommer R.J."/>
        </authorList>
    </citation>
    <scope>NUCLEOTIDE SEQUENCE [LARGE SCALE GENOMIC DNA]</scope>
    <source>
        <strain evidence="3">RS5460</strain>
    </source>
</reference>
<sequence>KRQRGTVGSRRLAWVNREKIWKKKNVIRDFARIVRLKEKNEELIEFLDMEGLFPILDLPDELISNIFSILPMKDRLRARVNRRLNAIEARSKYVEKSLEIVEAATNSDDDPVFKGVTRIVVSEDKTYSECIRKIARNTYFESLTIDLSGPSEFHSMIKEFNIGYLLLMFNDEEMEDEIVVDSFFVEAIKTCKHLDMFSMDNITAEALHELFKKKMSGEIKLGKLECEMAKLETCISFLRLIGITFRAGKFYSNRDIEVYEKWDEEKLDGVFIFDGAANMYFGHCQDEMFDDDFGCFSVSFSNRREWPNNNQGEYEKIEVYPE</sequence>